<dbReference type="RefSeq" id="WP_193193070.1">
    <property type="nucleotide sequence ID" value="NZ_JACZFR010000037.1"/>
</dbReference>
<sequence>MPIELPNLDDIDYEELVSGAIAALPGYGSDWTDYNPSDPGITLLEMLAWLTEMLVYRTNRIQPRTYKAFLQLLMGYGESALRGGTADLVAGDLQETLDQRFDAEPAQAMRDVLLALRRRYRAVTAADYEQLALTTFPAMQQAGQGAASSQIERLACLPEVDVTDTSAGLPADSPGAISLVVLPVRSDGDPSPWLQPSGELVAALGDFFENRRLATTRVCIAGPRYVGLDAAATLYIDGDARPREVLLEARRALFEYLHPVRGGADGTGWPFGRTVYSSELTARLATLAGISHVEEVSVANGGAGGESVSLDGDQLPQLRRDAIDLTVMVLSGSVGQDGSEWVRWNPEVTAG</sequence>
<evidence type="ECO:0000313" key="1">
    <source>
        <dbReference type="EMBL" id="MFC6631813.1"/>
    </source>
</evidence>
<name>A0ABW1YIT1_9GAMM</name>
<protein>
    <recommendedName>
        <fullName evidence="3">Baseplate J/gp47 family protein</fullName>
    </recommendedName>
</protein>
<dbReference type="EMBL" id="JBHSVR010000001">
    <property type="protein sequence ID" value="MFC6631813.1"/>
    <property type="molecule type" value="Genomic_DNA"/>
</dbReference>
<reference evidence="2" key="1">
    <citation type="journal article" date="2019" name="Int. J. Syst. Evol. Microbiol.">
        <title>The Global Catalogue of Microorganisms (GCM) 10K type strain sequencing project: providing services to taxonomists for standard genome sequencing and annotation.</title>
        <authorList>
            <consortium name="The Broad Institute Genomics Platform"/>
            <consortium name="The Broad Institute Genome Sequencing Center for Infectious Disease"/>
            <person name="Wu L."/>
            <person name="Ma J."/>
        </authorList>
    </citation>
    <scope>NUCLEOTIDE SEQUENCE [LARGE SCALE GENOMIC DNA]</scope>
    <source>
        <strain evidence="2">CGMCC 1.13718</strain>
    </source>
</reference>
<proteinExistence type="predicted"/>
<comment type="caution">
    <text evidence="1">The sequence shown here is derived from an EMBL/GenBank/DDBJ whole genome shotgun (WGS) entry which is preliminary data.</text>
</comment>
<evidence type="ECO:0000313" key="2">
    <source>
        <dbReference type="Proteomes" id="UP001596425"/>
    </source>
</evidence>
<gene>
    <name evidence="1" type="ORF">ACFQBM_00895</name>
</gene>
<evidence type="ECO:0008006" key="3">
    <source>
        <dbReference type="Google" id="ProtNLM"/>
    </source>
</evidence>
<dbReference type="Proteomes" id="UP001596425">
    <property type="component" value="Unassembled WGS sequence"/>
</dbReference>
<organism evidence="1 2">
    <name type="scientific">Microbulbifer taiwanensis</name>
    <dbReference type="NCBI Taxonomy" id="986746"/>
    <lineage>
        <taxon>Bacteria</taxon>
        <taxon>Pseudomonadati</taxon>
        <taxon>Pseudomonadota</taxon>
        <taxon>Gammaproteobacteria</taxon>
        <taxon>Cellvibrionales</taxon>
        <taxon>Microbulbiferaceae</taxon>
        <taxon>Microbulbifer</taxon>
    </lineage>
</organism>
<keyword evidence="2" id="KW-1185">Reference proteome</keyword>
<accession>A0ABW1YIT1</accession>